<comment type="caution">
    <text evidence="2">The sequence shown here is derived from an EMBL/GenBank/DDBJ whole genome shotgun (WGS) entry which is preliminary data.</text>
</comment>
<feature type="compositionally biased region" description="Basic residues" evidence="1">
    <location>
        <begin position="13"/>
        <end position="28"/>
    </location>
</feature>
<organism evidence="2 3">
    <name type="scientific">Polyplax serrata</name>
    <name type="common">Common mouse louse</name>
    <dbReference type="NCBI Taxonomy" id="468196"/>
    <lineage>
        <taxon>Eukaryota</taxon>
        <taxon>Metazoa</taxon>
        <taxon>Ecdysozoa</taxon>
        <taxon>Arthropoda</taxon>
        <taxon>Hexapoda</taxon>
        <taxon>Insecta</taxon>
        <taxon>Pterygota</taxon>
        <taxon>Neoptera</taxon>
        <taxon>Paraneoptera</taxon>
        <taxon>Psocodea</taxon>
        <taxon>Troctomorpha</taxon>
        <taxon>Phthiraptera</taxon>
        <taxon>Anoplura</taxon>
        <taxon>Polyplacidae</taxon>
        <taxon>Polyplax</taxon>
    </lineage>
</organism>
<feature type="compositionally biased region" description="Basic and acidic residues" evidence="1">
    <location>
        <begin position="29"/>
        <end position="39"/>
    </location>
</feature>
<evidence type="ECO:0000256" key="1">
    <source>
        <dbReference type="SAM" id="MobiDB-lite"/>
    </source>
</evidence>
<protein>
    <submittedName>
        <fullName evidence="2">Uncharacterized protein</fullName>
    </submittedName>
</protein>
<name>A0ABR1AT22_POLSC</name>
<sequence length="125" mass="13856">MFLTKYDDELHSHRVGAHKVGSHYRNRLRNKDKEEKYDQNDAPSGPPEIHQPAKATAKKKGGKKNKGKRIAKQKKGKSSGGSEGQVLETDSEFLSKLDLSCLIGKAGTGFIKAPEIPHSVIKYTR</sequence>
<dbReference type="Proteomes" id="UP001359485">
    <property type="component" value="Unassembled WGS sequence"/>
</dbReference>
<evidence type="ECO:0000313" key="2">
    <source>
        <dbReference type="EMBL" id="KAK6627090.1"/>
    </source>
</evidence>
<evidence type="ECO:0000313" key="3">
    <source>
        <dbReference type="Proteomes" id="UP001359485"/>
    </source>
</evidence>
<proteinExistence type="predicted"/>
<feature type="compositionally biased region" description="Basic residues" evidence="1">
    <location>
        <begin position="56"/>
        <end position="77"/>
    </location>
</feature>
<feature type="compositionally biased region" description="Basic and acidic residues" evidence="1">
    <location>
        <begin position="1"/>
        <end position="12"/>
    </location>
</feature>
<reference evidence="2 3" key="1">
    <citation type="submission" date="2023-09" db="EMBL/GenBank/DDBJ databases">
        <title>Genomes of two closely related lineages of the louse Polyplax serrata with different host specificities.</title>
        <authorList>
            <person name="Martinu J."/>
            <person name="Tarabai H."/>
            <person name="Stefka J."/>
            <person name="Hypsa V."/>
        </authorList>
    </citation>
    <scope>NUCLEOTIDE SEQUENCE [LARGE SCALE GENOMIC DNA]</scope>
    <source>
        <strain evidence="2">98ZLc_SE</strain>
    </source>
</reference>
<dbReference type="EMBL" id="JAWJWF010000045">
    <property type="protein sequence ID" value="KAK6627090.1"/>
    <property type="molecule type" value="Genomic_DNA"/>
</dbReference>
<accession>A0ABR1AT22</accession>
<feature type="region of interest" description="Disordered" evidence="1">
    <location>
        <begin position="1"/>
        <end position="86"/>
    </location>
</feature>
<keyword evidence="3" id="KW-1185">Reference proteome</keyword>
<gene>
    <name evidence="2" type="ORF">RUM44_009567</name>
</gene>